<dbReference type="Proteomes" id="UP001227230">
    <property type="component" value="Chromosome 16"/>
</dbReference>
<accession>A0ABY9DJJ7</accession>
<reference evidence="1 2" key="1">
    <citation type="journal article" date="2023" name="Hortic Res">
        <title>The complete reference genome for grapevine (Vitis vinifera L.) genetics and breeding.</title>
        <authorList>
            <person name="Shi X."/>
            <person name="Cao S."/>
            <person name="Wang X."/>
            <person name="Huang S."/>
            <person name="Wang Y."/>
            <person name="Liu Z."/>
            <person name="Liu W."/>
            <person name="Leng X."/>
            <person name="Peng Y."/>
            <person name="Wang N."/>
            <person name="Wang Y."/>
            <person name="Ma Z."/>
            <person name="Xu X."/>
            <person name="Zhang F."/>
            <person name="Xue H."/>
            <person name="Zhong H."/>
            <person name="Wang Y."/>
            <person name="Zhang K."/>
            <person name="Velt A."/>
            <person name="Avia K."/>
            <person name="Holtgrawe D."/>
            <person name="Grimplet J."/>
            <person name="Matus J.T."/>
            <person name="Ware D."/>
            <person name="Wu X."/>
            <person name="Wang H."/>
            <person name="Liu C."/>
            <person name="Fang Y."/>
            <person name="Rustenholz C."/>
            <person name="Cheng Z."/>
            <person name="Xiao H."/>
            <person name="Zhou Y."/>
        </authorList>
    </citation>
    <scope>NUCLEOTIDE SEQUENCE [LARGE SCALE GENOMIC DNA]</scope>
    <source>
        <strain evidence="2">cv. Pinot noir / PN40024</strain>
        <tissue evidence="1">Leaf</tissue>
    </source>
</reference>
<organism evidence="1 2">
    <name type="scientific">Vitis vinifera</name>
    <name type="common">Grape</name>
    <dbReference type="NCBI Taxonomy" id="29760"/>
    <lineage>
        <taxon>Eukaryota</taxon>
        <taxon>Viridiplantae</taxon>
        <taxon>Streptophyta</taxon>
        <taxon>Embryophyta</taxon>
        <taxon>Tracheophyta</taxon>
        <taxon>Spermatophyta</taxon>
        <taxon>Magnoliopsida</taxon>
        <taxon>eudicotyledons</taxon>
        <taxon>Gunneridae</taxon>
        <taxon>Pentapetalae</taxon>
        <taxon>rosids</taxon>
        <taxon>Vitales</taxon>
        <taxon>Vitaceae</taxon>
        <taxon>Viteae</taxon>
        <taxon>Vitis</taxon>
    </lineage>
</organism>
<name>A0ABY9DJJ7_VITVI</name>
<dbReference type="InterPro" id="IPR050698">
    <property type="entry name" value="MBL"/>
</dbReference>
<evidence type="ECO:0000313" key="2">
    <source>
        <dbReference type="Proteomes" id="UP001227230"/>
    </source>
</evidence>
<proteinExistence type="predicted"/>
<dbReference type="PANTHER" id="PTHR11203:SF11">
    <property type="entry name" value="CLEAVAGE AND POLYADENYLATION SPECIFICITY FACTOR SUBUNIT 3"/>
    <property type="match status" value="1"/>
</dbReference>
<evidence type="ECO:0008006" key="3">
    <source>
        <dbReference type="Google" id="ProtNLM"/>
    </source>
</evidence>
<dbReference type="SUPFAM" id="SSF56281">
    <property type="entry name" value="Metallo-hydrolase/oxidoreductase"/>
    <property type="match status" value="1"/>
</dbReference>
<sequence length="131" mass="14588">MGCSCAYTSYKGKTILFDSGILPTYTGTVALPYFDEIDLSTIDVLLVIPFHLDHAASLPYYLGEDISVHSDSNMKARFLKQHLQLQSIKLFPTQALGACDFFCMANQSFYKALHQNPSSIQSKSQAKQLRA</sequence>
<dbReference type="InterPro" id="IPR036866">
    <property type="entry name" value="RibonucZ/Hydroxyglut_hydro"/>
</dbReference>
<evidence type="ECO:0000313" key="1">
    <source>
        <dbReference type="EMBL" id="WKA06780.1"/>
    </source>
</evidence>
<dbReference type="PANTHER" id="PTHR11203">
    <property type="entry name" value="CLEAVAGE AND POLYADENYLATION SPECIFICITY FACTOR FAMILY MEMBER"/>
    <property type="match status" value="1"/>
</dbReference>
<protein>
    <recommendedName>
        <fullName evidence="3">Metallo-beta-lactamase domain-containing protein</fullName>
    </recommendedName>
</protein>
<keyword evidence="2" id="KW-1185">Reference proteome</keyword>
<dbReference type="Gene3D" id="3.60.15.10">
    <property type="entry name" value="Ribonuclease Z/Hydroxyacylglutathione hydrolase-like"/>
    <property type="match status" value="1"/>
</dbReference>
<dbReference type="EMBL" id="CP126663">
    <property type="protein sequence ID" value="WKA06780.1"/>
    <property type="molecule type" value="Genomic_DNA"/>
</dbReference>
<gene>
    <name evidence="1" type="ORF">VitviT2T_024664</name>
</gene>